<gene>
    <name evidence="6" type="ORF">N4T19_15400</name>
</gene>
<dbReference type="Pfam" id="PF25917">
    <property type="entry name" value="BSH_RND"/>
    <property type="match status" value="1"/>
</dbReference>
<dbReference type="PANTHER" id="PTHR30386:SF24">
    <property type="entry name" value="MULTIDRUG RESISTANCE EFFLUX PUMP"/>
    <property type="match status" value="1"/>
</dbReference>
<keyword evidence="3" id="KW-0812">Transmembrane</keyword>
<accession>A0ABY5ZWH5</accession>
<evidence type="ECO:0000313" key="6">
    <source>
        <dbReference type="EMBL" id="UXC17090.1"/>
    </source>
</evidence>
<dbReference type="SUPFAM" id="SSF111369">
    <property type="entry name" value="HlyD-like secretion proteins"/>
    <property type="match status" value="3"/>
</dbReference>
<dbReference type="InterPro" id="IPR058792">
    <property type="entry name" value="Beta-barrel_RND_2"/>
</dbReference>
<feature type="domain" description="Multidrug resistance protein MdtA-like barrel-sandwich hybrid" evidence="4">
    <location>
        <begin position="106"/>
        <end position="297"/>
    </location>
</feature>
<feature type="transmembrane region" description="Helical" evidence="3">
    <location>
        <begin position="63"/>
        <end position="82"/>
    </location>
</feature>
<dbReference type="InterPro" id="IPR058625">
    <property type="entry name" value="MdtA-like_BSH"/>
</dbReference>
<dbReference type="Gene3D" id="1.10.287.470">
    <property type="entry name" value="Helix hairpin bin"/>
    <property type="match status" value="1"/>
</dbReference>
<evidence type="ECO:0000256" key="3">
    <source>
        <dbReference type="SAM" id="Phobius"/>
    </source>
</evidence>
<feature type="coiled-coil region" evidence="1">
    <location>
        <begin position="237"/>
        <end position="264"/>
    </location>
</feature>
<sequence length="409" mass="43174">MADTEKPTPQAAPAPAAQPAAPQATAAAAAASAAQASAAAATAATPAPTASPTAKLIRPSRRAVLTMAVVALAGVLLVLWAWKLPPFASDVMRTDNAYVRGQITVLAPQVSGYVTEVNVQDYAHVKRGDVLLRIDDRIYAEKVAQAQAQLDNARAQLANSDQTQAQNRANLGARQASLSAVDAEARRAAADLQRVEDLAARGSVSLRERDQSRATSQLAKANVQKAQADIRIGEQSIKSTQVARASLEAQVKAAQAQLGLAQIDLDNTVVRAPRDGQISEASVRLGQYVASGTQLLFLVPEQLWVVANFKETQIAHMQQGQAASFYVDALEGAELTGRIEQMAPATGSEFSVIKADNASGNFIKIVQRLPIRIAIDPNQPLAARLRPGMSVEVHVDTRAAKAAAQGDRP</sequence>
<evidence type="ECO:0000313" key="7">
    <source>
        <dbReference type="Proteomes" id="UP001058290"/>
    </source>
</evidence>
<dbReference type="PRINTS" id="PR01490">
    <property type="entry name" value="RTXTOXIND"/>
</dbReference>
<feature type="domain" description="CusB-like beta-barrel" evidence="5">
    <location>
        <begin position="302"/>
        <end position="346"/>
    </location>
</feature>
<feature type="compositionally biased region" description="Low complexity" evidence="2">
    <location>
        <begin position="7"/>
        <end position="23"/>
    </location>
</feature>
<dbReference type="Gene3D" id="2.40.50.100">
    <property type="match status" value="1"/>
</dbReference>
<name>A0ABY5ZWH5_9BURK</name>
<evidence type="ECO:0000259" key="5">
    <source>
        <dbReference type="Pfam" id="PF25954"/>
    </source>
</evidence>
<organism evidence="6 7">
    <name type="scientific">Comamonas squillarum</name>
    <dbReference type="NCBI Taxonomy" id="2977320"/>
    <lineage>
        <taxon>Bacteria</taxon>
        <taxon>Pseudomonadati</taxon>
        <taxon>Pseudomonadota</taxon>
        <taxon>Betaproteobacteria</taxon>
        <taxon>Burkholderiales</taxon>
        <taxon>Comamonadaceae</taxon>
        <taxon>Comamonas</taxon>
    </lineage>
</organism>
<dbReference type="InterPro" id="IPR050739">
    <property type="entry name" value="MFP"/>
</dbReference>
<keyword evidence="7" id="KW-1185">Reference proteome</keyword>
<feature type="region of interest" description="Disordered" evidence="2">
    <location>
        <begin position="1"/>
        <end position="23"/>
    </location>
</feature>
<protein>
    <submittedName>
        <fullName evidence="6">HlyD family secretion protein</fullName>
    </submittedName>
</protein>
<keyword evidence="3" id="KW-1133">Transmembrane helix</keyword>
<dbReference type="PANTHER" id="PTHR30386">
    <property type="entry name" value="MEMBRANE FUSION SUBUNIT OF EMRAB-TOLC MULTIDRUG EFFLUX PUMP"/>
    <property type="match status" value="1"/>
</dbReference>
<evidence type="ECO:0000259" key="4">
    <source>
        <dbReference type="Pfam" id="PF25917"/>
    </source>
</evidence>
<dbReference type="Gene3D" id="2.40.30.170">
    <property type="match status" value="1"/>
</dbReference>
<evidence type="ECO:0000256" key="2">
    <source>
        <dbReference type="SAM" id="MobiDB-lite"/>
    </source>
</evidence>
<proteinExistence type="predicted"/>
<evidence type="ECO:0000256" key="1">
    <source>
        <dbReference type="SAM" id="Coils"/>
    </source>
</evidence>
<dbReference type="Pfam" id="PF25954">
    <property type="entry name" value="Beta-barrel_RND_2"/>
    <property type="match status" value="1"/>
</dbReference>
<keyword evidence="3" id="KW-0472">Membrane</keyword>
<dbReference type="Proteomes" id="UP001058290">
    <property type="component" value="Chromosome"/>
</dbReference>
<keyword evidence="1" id="KW-0175">Coiled coil</keyword>
<dbReference type="EMBL" id="CP104377">
    <property type="protein sequence ID" value="UXC17090.1"/>
    <property type="molecule type" value="Genomic_DNA"/>
</dbReference>
<reference evidence="6" key="1">
    <citation type="submission" date="2022-09" db="EMBL/GenBank/DDBJ databases">
        <title>Bacterial diversity in gut of crayfish and pufferfish.</title>
        <authorList>
            <person name="Huang Y."/>
        </authorList>
    </citation>
    <scope>NUCLEOTIDE SEQUENCE</scope>
    <source>
        <strain evidence="6">PR12</strain>
    </source>
</reference>
<dbReference type="RefSeq" id="WP_116926731.1">
    <property type="nucleotide sequence ID" value="NZ_CP104377.1"/>
</dbReference>